<keyword evidence="1" id="KW-0732">Signal</keyword>
<dbReference type="InterPro" id="IPR036514">
    <property type="entry name" value="SGNH_hydro_sf"/>
</dbReference>
<feature type="domain" description="SGNH hydrolase-type esterase" evidence="2">
    <location>
        <begin position="147"/>
        <end position="302"/>
    </location>
</feature>
<dbReference type="PANTHER" id="PTHR37834">
    <property type="entry name" value="GDSL-LIKE LIPASE/ACYLHYDROLASE DOMAIN PROTEIN (AFU_ORTHOLOGUE AFUA_2G00620)"/>
    <property type="match status" value="1"/>
</dbReference>
<dbReference type="EMBL" id="QLLL01000002">
    <property type="protein sequence ID" value="RAJ08550.1"/>
    <property type="molecule type" value="Genomic_DNA"/>
</dbReference>
<dbReference type="Gene3D" id="2.60.120.260">
    <property type="entry name" value="Galactose-binding domain-like"/>
    <property type="match status" value="1"/>
</dbReference>
<dbReference type="Pfam" id="PF17996">
    <property type="entry name" value="CE2_N"/>
    <property type="match status" value="1"/>
</dbReference>
<dbReference type="InterPro" id="IPR013830">
    <property type="entry name" value="SGNH_hydro"/>
</dbReference>
<keyword evidence="5" id="KW-1185">Reference proteome</keyword>
<comment type="caution">
    <text evidence="4">The sequence shown here is derived from an EMBL/GenBank/DDBJ whole genome shotgun (WGS) entry which is preliminary data.</text>
</comment>
<dbReference type="AlphaFoldDB" id="A0A327QW10"/>
<dbReference type="Gene3D" id="3.40.50.1110">
    <property type="entry name" value="SGNH hydrolase"/>
    <property type="match status" value="1"/>
</dbReference>
<accession>A0A327QW10</accession>
<feature type="domain" description="Carbohydrate esterase 2 N-terminal" evidence="3">
    <location>
        <begin position="30"/>
        <end position="137"/>
    </location>
</feature>
<dbReference type="RefSeq" id="WP_111596690.1">
    <property type="nucleotide sequence ID" value="NZ_QLLL01000002.1"/>
</dbReference>
<keyword evidence="4" id="KW-0378">Hydrolase</keyword>
<gene>
    <name evidence="4" type="ORF">LX64_01203</name>
</gene>
<organism evidence="4 5">
    <name type="scientific">Chitinophaga skermanii</name>
    <dbReference type="NCBI Taxonomy" id="331697"/>
    <lineage>
        <taxon>Bacteria</taxon>
        <taxon>Pseudomonadati</taxon>
        <taxon>Bacteroidota</taxon>
        <taxon>Chitinophagia</taxon>
        <taxon>Chitinophagales</taxon>
        <taxon>Chitinophagaceae</taxon>
        <taxon>Chitinophaga</taxon>
    </lineage>
</organism>
<dbReference type="InterPro" id="IPR037461">
    <property type="entry name" value="CtCE2-like_dom"/>
</dbReference>
<dbReference type="GO" id="GO:0052689">
    <property type="term" value="F:carboxylic ester hydrolase activity"/>
    <property type="evidence" value="ECO:0007669"/>
    <property type="project" value="InterPro"/>
</dbReference>
<evidence type="ECO:0000259" key="2">
    <source>
        <dbReference type="Pfam" id="PF13472"/>
    </source>
</evidence>
<sequence length="347" mass="39057">MIRIAILSLLLLLGKTNLQFFPANNAYLQYTGRLDVTDPTAPKAWSPGVYMQCTIEGTSVGIILEDQHQYNANYNYISIAIDQQAPIRVQMKQVVDTLFVHNLPKGKHHITVCKSTEGNIGYIIFKGILAEKLLPSPPKPSRKIEYYGNSITCGTGSDQSVIPCGKGAWHDQHNAYMSYGPLTARALHAQWQLSAVSGIGLMHSCCNIGITMPEVFDKINMRENKLDWDVNLYQPDVVTIALGQNDGIQDSTIFSNRYADFLRTMRSKYPKSTFVLLNSPMADPSLANFLSKNMQALVQRLHEEDSNIYTYTFKKRYHAGCDDHPSLVEHTQIAAELTAFIKHMKHW</sequence>
<evidence type="ECO:0000256" key="1">
    <source>
        <dbReference type="SAM" id="SignalP"/>
    </source>
</evidence>
<dbReference type="InterPro" id="IPR040794">
    <property type="entry name" value="CE2_N"/>
</dbReference>
<dbReference type="InterPro" id="IPR052762">
    <property type="entry name" value="PCW_deacetylase/CE"/>
</dbReference>
<dbReference type="OrthoDB" id="9801375at2"/>
<evidence type="ECO:0000313" key="5">
    <source>
        <dbReference type="Proteomes" id="UP000249547"/>
    </source>
</evidence>
<dbReference type="Pfam" id="PF13472">
    <property type="entry name" value="Lipase_GDSL_2"/>
    <property type="match status" value="1"/>
</dbReference>
<feature type="signal peptide" evidence="1">
    <location>
        <begin position="1"/>
        <end position="20"/>
    </location>
</feature>
<dbReference type="PANTHER" id="PTHR37834:SF2">
    <property type="entry name" value="ESTERASE, SGNH HYDROLASE-TYPE"/>
    <property type="match status" value="1"/>
</dbReference>
<dbReference type="CDD" id="cd01831">
    <property type="entry name" value="Endoglucanase_E_like"/>
    <property type="match status" value="1"/>
</dbReference>
<proteinExistence type="predicted"/>
<name>A0A327QW10_9BACT</name>
<dbReference type="SUPFAM" id="SSF52266">
    <property type="entry name" value="SGNH hydrolase"/>
    <property type="match status" value="1"/>
</dbReference>
<reference evidence="4 5" key="1">
    <citation type="submission" date="2018-06" db="EMBL/GenBank/DDBJ databases">
        <title>Genomic Encyclopedia of Archaeal and Bacterial Type Strains, Phase II (KMG-II): from individual species to whole genera.</title>
        <authorList>
            <person name="Goeker M."/>
        </authorList>
    </citation>
    <scope>NUCLEOTIDE SEQUENCE [LARGE SCALE GENOMIC DNA]</scope>
    <source>
        <strain evidence="4 5">DSM 23857</strain>
    </source>
</reference>
<protein>
    <submittedName>
        <fullName evidence="4">GDSL-like lipase/acylhydrolase family protein</fullName>
    </submittedName>
</protein>
<feature type="chain" id="PRO_5016300502" evidence="1">
    <location>
        <begin position="21"/>
        <end position="347"/>
    </location>
</feature>
<evidence type="ECO:0000313" key="4">
    <source>
        <dbReference type="EMBL" id="RAJ08550.1"/>
    </source>
</evidence>
<dbReference type="Proteomes" id="UP000249547">
    <property type="component" value="Unassembled WGS sequence"/>
</dbReference>
<evidence type="ECO:0000259" key="3">
    <source>
        <dbReference type="Pfam" id="PF17996"/>
    </source>
</evidence>